<dbReference type="InterPro" id="IPR013083">
    <property type="entry name" value="Znf_RING/FYVE/PHD"/>
</dbReference>
<gene>
    <name evidence="2" type="ORF">BLNAU_21773</name>
</gene>
<feature type="compositionally biased region" description="Basic and acidic residues" evidence="1">
    <location>
        <begin position="174"/>
        <end position="183"/>
    </location>
</feature>
<dbReference type="Proteomes" id="UP001281761">
    <property type="component" value="Unassembled WGS sequence"/>
</dbReference>
<dbReference type="Gene3D" id="3.30.40.10">
    <property type="entry name" value="Zinc/RING finger domain, C3HC4 (zinc finger)"/>
    <property type="match status" value="2"/>
</dbReference>
<proteinExistence type="predicted"/>
<name>A0ABQ9WUW6_9EUKA</name>
<organism evidence="2 3">
    <name type="scientific">Blattamonas nauphoetae</name>
    <dbReference type="NCBI Taxonomy" id="2049346"/>
    <lineage>
        <taxon>Eukaryota</taxon>
        <taxon>Metamonada</taxon>
        <taxon>Preaxostyla</taxon>
        <taxon>Oxymonadida</taxon>
        <taxon>Blattamonas</taxon>
    </lineage>
</organism>
<feature type="compositionally biased region" description="Pro residues" evidence="1">
    <location>
        <begin position="139"/>
        <end position="151"/>
    </location>
</feature>
<dbReference type="InterPro" id="IPR051986">
    <property type="entry name" value="Innate_Immune_Apopt_Reg"/>
</dbReference>
<dbReference type="PANTHER" id="PTHR16295">
    <property type="entry name" value="TRAF-TYPE ZINC FINGER PROTEIN-RELATED"/>
    <property type="match status" value="1"/>
</dbReference>
<reference evidence="2 3" key="1">
    <citation type="journal article" date="2022" name="bioRxiv">
        <title>Genomics of Preaxostyla Flagellates Illuminates Evolutionary Transitions and the Path Towards Mitochondrial Loss.</title>
        <authorList>
            <person name="Novak L.V.F."/>
            <person name="Treitli S.C."/>
            <person name="Pyrih J."/>
            <person name="Halakuc P."/>
            <person name="Pipaliya S.V."/>
            <person name="Vacek V."/>
            <person name="Brzon O."/>
            <person name="Soukal P."/>
            <person name="Eme L."/>
            <person name="Dacks J.B."/>
            <person name="Karnkowska A."/>
            <person name="Elias M."/>
            <person name="Hampl V."/>
        </authorList>
    </citation>
    <scope>NUCLEOTIDE SEQUENCE [LARGE SCALE GENOMIC DNA]</scope>
    <source>
        <strain evidence="2">NAU3</strain>
        <tissue evidence="2">Gut</tissue>
    </source>
</reference>
<feature type="compositionally biased region" description="Polar residues" evidence="1">
    <location>
        <begin position="215"/>
        <end position="231"/>
    </location>
</feature>
<feature type="region of interest" description="Disordered" evidence="1">
    <location>
        <begin position="139"/>
        <end position="183"/>
    </location>
</feature>
<protein>
    <recommendedName>
        <fullName evidence="4">TRAF-type domain-containing protein</fullName>
    </recommendedName>
</protein>
<accession>A0ABQ9WUW6</accession>
<dbReference type="PANTHER" id="PTHR16295:SF10">
    <property type="entry name" value="EXPRESSED PROTEIN"/>
    <property type="match status" value="1"/>
</dbReference>
<evidence type="ECO:0000256" key="1">
    <source>
        <dbReference type="SAM" id="MobiDB-lite"/>
    </source>
</evidence>
<evidence type="ECO:0000313" key="2">
    <source>
        <dbReference type="EMBL" id="KAK2943296.1"/>
    </source>
</evidence>
<evidence type="ECO:0000313" key="3">
    <source>
        <dbReference type="Proteomes" id="UP001281761"/>
    </source>
</evidence>
<dbReference type="EMBL" id="JARBJD010000353">
    <property type="protein sequence ID" value="KAK2943296.1"/>
    <property type="molecule type" value="Genomic_DNA"/>
</dbReference>
<feature type="region of interest" description="Disordered" evidence="1">
    <location>
        <begin position="206"/>
        <end position="241"/>
    </location>
</feature>
<sequence>MSSESTICPNCQQTISTNFERHILFCERNISLCPKCKQPIQKTALEEHLAAEHEEIECPNCYALVDSYFMERHQAEICPNRKIGTCPYCDIDLFLHSPENHVEQCGNRTDVCDICGGRIRLRDKEAHFLSDCRSHVIVTPPPEPTRTPPPQSDMAHFPSHIQPSDAPPLVGPQMKKETEPSPRDEMEELFKTTAETMCNTFTALLEQKKKEDQATQRNTSELSSSGYSITDGSGKVVSINL</sequence>
<keyword evidence="3" id="KW-1185">Reference proteome</keyword>
<evidence type="ECO:0008006" key="4">
    <source>
        <dbReference type="Google" id="ProtNLM"/>
    </source>
</evidence>
<comment type="caution">
    <text evidence="2">The sequence shown here is derived from an EMBL/GenBank/DDBJ whole genome shotgun (WGS) entry which is preliminary data.</text>
</comment>